<proteinExistence type="inferred from homology"/>
<keyword evidence="5 9" id="KW-0560">Oxidoreductase</keyword>
<evidence type="ECO:0000256" key="5">
    <source>
        <dbReference type="ARBA" id="ARBA00023002"/>
    </source>
</evidence>
<name>A0A1T3CRR1_9HYPO</name>
<comment type="similarity">
    <text evidence="9">Belongs to the cytochrome P450 family.</text>
</comment>
<dbReference type="AlphaFoldDB" id="A0A1T3CRR1"/>
<comment type="pathway">
    <text evidence="2">Secondary metabolite biosynthesis.</text>
</comment>
<dbReference type="PANTHER" id="PTHR24305">
    <property type="entry name" value="CYTOCHROME P450"/>
    <property type="match status" value="1"/>
</dbReference>
<keyword evidence="3 8" id="KW-0349">Heme</keyword>
<dbReference type="EMBL" id="LVVK01000007">
    <property type="protein sequence ID" value="OPB43736.1"/>
    <property type="molecule type" value="Genomic_DNA"/>
</dbReference>
<dbReference type="InterPro" id="IPR001128">
    <property type="entry name" value="Cyt_P450"/>
</dbReference>
<evidence type="ECO:0000256" key="6">
    <source>
        <dbReference type="ARBA" id="ARBA00023004"/>
    </source>
</evidence>
<evidence type="ECO:0000313" key="11">
    <source>
        <dbReference type="Proteomes" id="UP000191004"/>
    </source>
</evidence>
<dbReference type="PRINTS" id="PR00385">
    <property type="entry name" value="P450"/>
</dbReference>
<dbReference type="GO" id="GO:0005506">
    <property type="term" value="F:iron ion binding"/>
    <property type="evidence" value="ECO:0007669"/>
    <property type="project" value="InterPro"/>
</dbReference>
<dbReference type="CDD" id="cd11051">
    <property type="entry name" value="CYP59-like"/>
    <property type="match status" value="1"/>
</dbReference>
<keyword evidence="4 8" id="KW-0479">Metal-binding</keyword>
<evidence type="ECO:0000256" key="8">
    <source>
        <dbReference type="PIRSR" id="PIRSR602401-1"/>
    </source>
</evidence>
<evidence type="ECO:0000313" key="10">
    <source>
        <dbReference type="EMBL" id="OPB43736.1"/>
    </source>
</evidence>
<keyword evidence="7 9" id="KW-0503">Monooxygenase</keyword>
<dbReference type="PANTHER" id="PTHR24305:SF107">
    <property type="entry name" value="P450, PUTATIVE (EUROFUNG)-RELATED"/>
    <property type="match status" value="1"/>
</dbReference>
<dbReference type="InterPro" id="IPR036396">
    <property type="entry name" value="Cyt_P450_sf"/>
</dbReference>
<dbReference type="GO" id="GO:0004497">
    <property type="term" value="F:monooxygenase activity"/>
    <property type="evidence" value="ECO:0007669"/>
    <property type="project" value="UniProtKB-KW"/>
</dbReference>
<keyword evidence="11" id="KW-1185">Reference proteome</keyword>
<dbReference type="Proteomes" id="UP000191004">
    <property type="component" value="Unassembled WGS sequence"/>
</dbReference>
<evidence type="ECO:0000256" key="1">
    <source>
        <dbReference type="ARBA" id="ARBA00001971"/>
    </source>
</evidence>
<keyword evidence="6 8" id="KW-0408">Iron</keyword>
<evidence type="ECO:0000256" key="9">
    <source>
        <dbReference type="RuleBase" id="RU000461"/>
    </source>
</evidence>
<dbReference type="GO" id="GO:0016705">
    <property type="term" value="F:oxidoreductase activity, acting on paired donors, with incorporation or reduction of molecular oxygen"/>
    <property type="evidence" value="ECO:0007669"/>
    <property type="project" value="InterPro"/>
</dbReference>
<accession>A0A1T3CRR1</accession>
<dbReference type="InterPro" id="IPR050121">
    <property type="entry name" value="Cytochrome_P450_monoxygenase"/>
</dbReference>
<evidence type="ECO:0000256" key="7">
    <source>
        <dbReference type="ARBA" id="ARBA00023033"/>
    </source>
</evidence>
<dbReference type="SUPFAM" id="SSF48264">
    <property type="entry name" value="Cytochrome P450"/>
    <property type="match status" value="1"/>
</dbReference>
<protein>
    <submittedName>
        <fullName evidence="10">Cytochrome P450 CYP2 subfamily</fullName>
    </submittedName>
</protein>
<comment type="cofactor">
    <cofactor evidence="1 8">
        <name>heme</name>
        <dbReference type="ChEBI" id="CHEBI:30413"/>
    </cofactor>
</comment>
<evidence type="ECO:0000256" key="4">
    <source>
        <dbReference type="ARBA" id="ARBA00022723"/>
    </source>
</evidence>
<dbReference type="PRINTS" id="PR00463">
    <property type="entry name" value="EP450I"/>
</dbReference>
<dbReference type="Gene3D" id="1.10.630.10">
    <property type="entry name" value="Cytochrome P450"/>
    <property type="match status" value="1"/>
</dbReference>
<dbReference type="OrthoDB" id="10029320at2759"/>
<reference evidence="10 11" key="1">
    <citation type="submission" date="2016-04" db="EMBL/GenBank/DDBJ databases">
        <title>Multiple horizontal gene transfer events from other fungi enriched the ability of the initially mycotrophic fungus Trichoderma (Ascomycota) to feed on dead plant biomass.</title>
        <authorList>
            <person name="Atanasova L."/>
            <person name="Chenthamara K."/>
            <person name="Zhang J."/>
            <person name="Grujic M."/>
            <person name="Henrissat B."/>
            <person name="Kuo A."/>
            <person name="Aertz A."/>
            <person name="Salamov A."/>
            <person name="Lipzen A."/>
            <person name="Labutti K."/>
            <person name="Barry K."/>
            <person name="Miao Y."/>
            <person name="Rahimi M.J."/>
            <person name="Shen Q."/>
            <person name="Grigoriev I.V."/>
            <person name="Kubicek C.P."/>
            <person name="Druzhinina I.S."/>
        </authorList>
    </citation>
    <scope>NUCLEOTIDE SEQUENCE [LARGE SCALE GENOMIC DNA]</scope>
    <source>
        <strain evidence="10 11">NJAU 4742</strain>
    </source>
</reference>
<comment type="caution">
    <text evidence="10">The sequence shown here is derived from an EMBL/GenBank/DDBJ whole genome shotgun (WGS) entry which is preliminary data.</text>
</comment>
<dbReference type="InterPro" id="IPR002401">
    <property type="entry name" value="Cyt_P450_E_grp-I"/>
</dbReference>
<dbReference type="GO" id="GO:0020037">
    <property type="term" value="F:heme binding"/>
    <property type="evidence" value="ECO:0007669"/>
    <property type="project" value="InterPro"/>
</dbReference>
<evidence type="ECO:0000256" key="2">
    <source>
        <dbReference type="ARBA" id="ARBA00005179"/>
    </source>
</evidence>
<feature type="binding site" description="axial binding residue" evidence="8">
    <location>
        <position position="482"/>
    </location>
    <ligand>
        <name>heme</name>
        <dbReference type="ChEBI" id="CHEBI:30413"/>
    </ligand>
    <ligandPart>
        <name>Fe</name>
        <dbReference type="ChEBI" id="CHEBI:18248"/>
    </ligandPart>
</feature>
<sequence>MEVFKIISSLAAGHPVAFALWSLVSAFAFQVLQRGYRHRRFYRNLPGPPHSALWGHLKVLGEVSATIPQNSHPQAYYTEIARKYNLEGIFYLDLWPIADSSVVLTDPTLMEEVTVRNPLPQHTMAEAFLSPIIGPNVIATVNGPVWKRLHNAMAPAFSWSHIRTLTAVMVDECALYRAALAKYAKSGEVFSVEELSARLIFDAIGRVVFNFRLHAQTADSPYLNDLRELVDLAHNQTDLVASYNPIARVAKWWKKRKVLGRLHPLILGKIKDRLDLLLNEGITPSRKDPSSILDLMLREHILQSESSGGAKTAKQISLSDTDTQLLLTNIKGLLLGGHGTTTDSLCYILMLLSQAPTALRKMRQEHDDVFGKDFDGTVELLLDTPAKLQDLPYTDAIIKESLRLFPVGFTVREADAGAKLTVQGKRYPIDRHQGVVLNGHDIHYNSGFFPNHTEFRPERWLDSEEGVPRSYFRTFGRGPRACLGQNLAMNELKVILLMIVRDFVFECAGLEPNAKPKTSYTNLDTIFGDIIFQELGIEARPRGGMMMTVKRNI</sequence>
<dbReference type="PROSITE" id="PS00086">
    <property type="entry name" value="CYTOCHROME_P450"/>
    <property type="match status" value="1"/>
</dbReference>
<organism evidence="10 11">
    <name type="scientific">Trichoderma guizhouense</name>
    <dbReference type="NCBI Taxonomy" id="1491466"/>
    <lineage>
        <taxon>Eukaryota</taxon>
        <taxon>Fungi</taxon>
        <taxon>Dikarya</taxon>
        <taxon>Ascomycota</taxon>
        <taxon>Pezizomycotina</taxon>
        <taxon>Sordariomycetes</taxon>
        <taxon>Hypocreomycetidae</taxon>
        <taxon>Hypocreales</taxon>
        <taxon>Hypocreaceae</taxon>
        <taxon>Trichoderma</taxon>
    </lineage>
</organism>
<dbReference type="InterPro" id="IPR017972">
    <property type="entry name" value="Cyt_P450_CS"/>
</dbReference>
<dbReference type="Pfam" id="PF00067">
    <property type="entry name" value="p450"/>
    <property type="match status" value="1"/>
</dbReference>
<evidence type="ECO:0000256" key="3">
    <source>
        <dbReference type="ARBA" id="ARBA00022617"/>
    </source>
</evidence>
<gene>
    <name evidence="10" type="ORF">A0O28_0020540</name>
</gene>